<comment type="caution">
    <text evidence="2">The sequence shown here is derived from an EMBL/GenBank/DDBJ whole genome shotgun (WGS) entry which is preliminary data.</text>
</comment>
<organism evidence="2 3">
    <name type="scientific">Tahibacter aquaticus</name>
    <dbReference type="NCBI Taxonomy" id="520092"/>
    <lineage>
        <taxon>Bacteria</taxon>
        <taxon>Pseudomonadati</taxon>
        <taxon>Pseudomonadota</taxon>
        <taxon>Gammaproteobacteria</taxon>
        <taxon>Lysobacterales</taxon>
        <taxon>Rhodanobacteraceae</taxon>
        <taxon>Tahibacter</taxon>
    </lineage>
</organism>
<feature type="transmembrane region" description="Helical" evidence="1">
    <location>
        <begin position="75"/>
        <end position="95"/>
    </location>
</feature>
<keyword evidence="1" id="KW-1133">Transmembrane helix</keyword>
<evidence type="ECO:0000256" key="1">
    <source>
        <dbReference type="SAM" id="Phobius"/>
    </source>
</evidence>
<dbReference type="InterPro" id="IPR047814">
    <property type="entry name" value="TfpX/TfpZ-like"/>
</dbReference>
<evidence type="ECO:0000313" key="3">
    <source>
        <dbReference type="Proteomes" id="UP000295293"/>
    </source>
</evidence>
<reference evidence="2 3" key="1">
    <citation type="submission" date="2019-03" db="EMBL/GenBank/DDBJ databases">
        <title>Genomic Encyclopedia of Type Strains, Phase IV (KMG-IV): sequencing the most valuable type-strain genomes for metagenomic binning, comparative biology and taxonomic classification.</title>
        <authorList>
            <person name="Goeker M."/>
        </authorList>
    </citation>
    <scope>NUCLEOTIDE SEQUENCE [LARGE SCALE GENOMIC DNA]</scope>
    <source>
        <strain evidence="2 3">DSM 21667</strain>
    </source>
</reference>
<protein>
    <recommendedName>
        <fullName evidence="4">Type IV pilin accessory protein</fullName>
    </recommendedName>
</protein>
<feature type="transmembrane region" description="Helical" evidence="1">
    <location>
        <begin position="43"/>
        <end position="63"/>
    </location>
</feature>
<evidence type="ECO:0000313" key="2">
    <source>
        <dbReference type="EMBL" id="TDR48698.1"/>
    </source>
</evidence>
<keyword evidence="1" id="KW-0472">Membrane</keyword>
<dbReference type="OrthoDB" id="8613597at2"/>
<accession>A0A4R6Z9U6</accession>
<proteinExistence type="predicted"/>
<keyword evidence="1" id="KW-0812">Transmembrane</keyword>
<evidence type="ECO:0008006" key="4">
    <source>
        <dbReference type="Google" id="ProtNLM"/>
    </source>
</evidence>
<name>A0A4R6Z9U6_9GAMM</name>
<keyword evidence="3" id="KW-1185">Reference proteome</keyword>
<dbReference type="AlphaFoldDB" id="A0A4R6Z9U6"/>
<dbReference type="RefSeq" id="WP_133816813.1">
    <property type="nucleotide sequence ID" value="NZ_SNZH01000001.1"/>
</dbReference>
<dbReference type="NCBIfam" id="NF041437">
    <property type="entry name" value="TfpZ"/>
    <property type="match status" value="1"/>
</dbReference>
<gene>
    <name evidence="2" type="ORF">DFR29_101321</name>
</gene>
<feature type="transmembrane region" description="Helical" evidence="1">
    <location>
        <begin position="12"/>
        <end position="31"/>
    </location>
</feature>
<dbReference type="Proteomes" id="UP000295293">
    <property type="component" value="Unassembled WGS sequence"/>
</dbReference>
<sequence>MSRWKAAAIHLYISFFVGLAAAALIFGLWYPPPYSTIGGASKLVLVLLGVDLALGPLLTLIVYRQGKWGMKFDLIVIGVLQLAALSYGLWVITFARPVFVLGAIDRFVLVPADALEPADLAQGSRPEFRRLSWTGPILANALSPTDREQRNALLFSGAAGKDIEKFPKFYADYASSNGPLLARAQSLDELAKLPGAAERIDPWLKSQARARAQIAWLPLLGRGGDAVLLLDKSSGEILDSLPIDPW</sequence>
<dbReference type="EMBL" id="SNZH01000001">
    <property type="protein sequence ID" value="TDR48698.1"/>
    <property type="molecule type" value="Genomic_DNA"/>
</dbReference>